<feature type="region of interest" description="Disordered" evidence="1">
    <location>
        <begin position="80"/>
        <end position="113"/>
    </location>
</feature>
<evidence type="ECO:0000256" key="1">
    <source>
        <dbReference type="SAM" id="MobiDB-lite"/>
    </source>
</evidence>
<reference evidence="2" key="2">
    <citation type="submission" date="2020-05" db="UniProtKB">
        <authorList>
            <consortium name="EnsemblMetazoa"/>
        </authorList>
    </citation>
    <scope>IDENTIFICATION</scope>
    <source>
        <strain evidence="2">IAEA</strain>
    </source>
</reference>
<organism evidence="2 3">
    <name type="scientific">Glossina palpalis gambiensis</name>
    <dbReference type="NCBI Taxonomy" id="67801"/>
    <lineage>
        <taxon>Eukaryota</taxon>
        <taxon>Metazoa</taxon>
        <taxon>Ecdysozoa</taxon>
        <taxon>Arthropoda</taxon>
        <taxon>Hexapoda</taxon>
        <taxon>Insecta</taxon>
        <taxon>Pterygota</taxon>
        <taxon>Neoptera</taxon>
        <taxon>Endopterygota</taxon>
        <taxon>Diptera</taxon>
        <taxon>Brachycera</taxon>
        <taxon>Muscomorpha</taxon>
        <taxon>Hippoboscoidea</taxon>
        <taxon>Glossinidae</taxon>
        <taxon>Glossina</taxon>
    </lineage>
</organism>
<name>A0A1B0B559_9MUSC</name>
<dbReference type="Proteomes" id="UP000092460">
    <property type="component" value="Unassembled WGS sequence"/>
</dbReference>
<feature type="compositionally biased region" description="Low complexity" evidence="1">
    <location>
        <begin position="94"/>
        <end position="110"/>
    </location>
</feature>
<keyword evidence="3" id="KW-1185">Reference proteome</keyword>
<reference evidence="3" key="1">
    <citation type="submission" date="2015-01" db="EMBL/GenBank/DDBJ databases">
        <authorList>
            <person name="Aksoy S."/>
            <person name="Warren W."/>
            <person name="Wilson R.K."/>
        </authorList>
    </citation>
    <scope>NUCLEOTIDE SEQUENCE [LARGE SCALE GENOMIC DNA]</scope>
    <source>
        <strain evidence="3">IAEA</strain>
    </source>
</reference>
<sequence length="179" mass="20463">YNKTFETVVKKLGNKSFTSLTSSFTNDSIENRNINNGGGDDDDDDHDDDDDEEHNNGINDINNFDYNNVEVEADNDFAMEEKDKEDMSIDETSLESSGNTTLLTNNNSNNSKKRNKLINANKIYMNKIEKRINKIEEYIFKWIGVEQLQEKYDTQSNSMRGCLTKLQTTLTSGLTKMSN</sequence>
<dbReference type="EnsemblMetazoa" id="GPPI019257-RA">
    <property type="protein sequence ID" value="GPPI019257-PA"/>
    <property type="gene ID" value="GPPI019257"/>
</dbReference>
<evidence type="ECO:0000313" key="3">
    <source>
        <dbReference type="Proteomes" id="UP000092460"/>
    </source>
</evidence>
<feature type="compositionally biased region" description="Acidic residues" evidence="1">
    <location>
        <begin position="39"/>
        <end position="53"/>
    </location>
</feature>
<dbReference type="EMBL" id="JXJN01008617">
    <property type="status" value="NOT_ANNOTATED_CDS"/>
    <property type="molecule type" value="Genomic_DNA"/>
</dbReference>
<feature type="region of interest" description="Disordered" evidence="1">
    <location>
        <begin position="26"/>
        <end position="63"/>
    </location>
</feature>
<evidence type="ECO:0000313" key="2">
    <source>
        <dbReference type="EnsemblMetazoa" id="GPPI019257-PA"/>
    </source>
</evidence>
<dbReference type="VEuPathDB" id="VectorBase:GPPI019257"/>
<dbReference type="AlphaFoldDB" id="A0A1B0B559"/>
<protein>
    <submittedName>
        <fullName evidence="2">Uncharacterized protein</fullName>
    </submittedName>
</protein>
<proteinExistence type="predicted"/>
<accession>A0A1B0B559</accession>